<comment type="caution">
    <text evidence="1">The sequence shown here is derived from an EMBL/GenBank/DDBJ whole genome shotgun (WGS) entry which is preliminary data.</text>
</comment>
<accession>A0ABR6RS70</accession>
<sequence length="86" mass="9528">MARRNSPVTPDGWKVEAERLAELHGCSFVVFRHGEEPQCADPTKVIISFTDKGLGYADAASSPTARAVIRDEMKMGARLTNHRFKP</sequence>
<name>A0ABR6RS70_9ENTR</name>
<protein>
    <submittedName>
        <fullName evidence="1">Uncharacterized protein</fullName>
    </submittedName>
</protein>
<organism evidence="1 2">
    <name type="scientific">Kluyvera sichuanensis</name>
    <dbReference type="NCBI Taxonomy" id="2725494"/>
    <lineage>
        <taxon>Bacteria</taxon>
        <taxon>Pseudomonadati</taxon>
        <taxon>Pseudomonadota</taxon>
        <taxon>Gammaproteobacteria</taxon>
        <taxon>Enterobacterales</taxon>
        <taxon>Enterobacteriaceae</taxon>
        <taxon>Kluyvera</taxon>
    </lineage>
</organism>
<evidence type="ECO:0000313" key="2">
    <source>
        <dbReference type="Proteomes" id="UP000607331"/>
    </source>
</evidence>
<gene>
    <name evidence="1" type="ORF">HII27_09155</name>
</gene>
<proteinExistence type="predicted"/>
<reference evidence="1 2" key="1">
    <citation type="submission" date="2020-04" db="EMBL/GenBank/DDBJ databases">
        <title>The draft genome of Kluyvera sichuanensis strain SCKS090646.</title>
        <authorList>
            <person name="Wei L."/>
            <person name="Liu L."/>
            <person name="Feng Y."/>
            <person name="Zong Z."/>
        </authorList>
    </citation>
    <scope>NUCLEOTIDE SEQUENCE [LARGE SCALE GENOMIC DNA]</scope>
    <source>
        <strain evidence="1 2">090646</strain>
    </source>
</reference>
<evidence type="ECO:0000313" key="1">
    <source>
        <dbReference type="EMBL" id="MBC1185884.1"/>
    </source>
</evidence>
<dbReference type="EMBL" id="JABBJF010000006">
    <property type="protein sequence ID" value="MBC1185884.1"/>
    <property type="molecule type" value="Genomic_DNA"/>
</dbReference>
<keyword evidence="2" id="KW-1185">Reference proteome</keyword>
<dbReference type="Proteomes" id="UP000607331">
    <property type="component" value="Unassembled WGS sequence"/>
</dbReference>